<gene>
    <name evidence="6" type="ORF">BDY17DRAFT_301768</name>
</gene>
<sequence>MSLTVPNGGARKRKRTDAVVPARLLKSRDLKDRKVTQSRKEEILWWEQQLVHDFRQRDENIVKLQNCLSEVKKKPKTSTLAAVALCRVFCRLIASEQLIRRPTDDQDNAGWLKLQLREYTGTLLHWIGTPDEFLKSTALTLVMRIVKAETSQEWKRAEQAWRTDRSTFYSLVATLLATPNAQDAIQEFVEKYVEEFDDVRFYTMLAIKQFFSAGDNRTPGNLDNALDLLKQVEGVPESDEQLEDWYGVSPDVKGHQLLSLNAHLKIAQDCWLSIFRSALTASNRKTILNIMTERILPWFSNRMEILTDFLTDSFNESGSVALLALSGIFHLMTQRNLDYPDFYTKLYSLLDENILHTKHRSRFFRLLDQFMASSHLPAALVASFIKRLARLSLQAPPGAIVWVVPWVYNLLRKHPTCTFMLHRPYHPAHAIYSSQPKYTEEGMDDPFDPLQSDPMLTHAIESSLWELRSLQEHWHPNVATLAKILGEQFTKKEYQLEDFLDHGYATLIEAELGKGMKKKPEVEWEIPKRIVTDDAGGLNEIGVLLRDAIQV</sequence>
<comment type="similarity">
    <text evidence="2">Belongs to the CBF/MAK21 family.</text>
</comment>
<dbReference type="Pfam" id="PF03914">
    <property type="entry name" value="CBF"/>
    <property type="match status" value="1"/>
</dbReference>
<evidence type="ECO:0000313" key="7">
    <source>
        <dbReference type="Proteomes" id="UP000799767"/>
    </source>
</evidence>
<organism evidence="6 7">
    <name type="scientific">Neohortaea acidophila</name>
    <dbReference type="NCBI Taxonomy" id="245834"/>
    <lineage>
        <taxon>Eukaryota</taxon>
        <taxon>Fungi</taxon>
        <taxon>Dikarya</taxon>
        <taxon>Ascomycota</taxon>
        <taxon>Pezizomycotina</taxon>
        <taxon>Dothideomycetes</taxon>
        <taxon>Dothideomycetidae</taxon>
        <taxon>Mycosphaerellales</taxon>
        <taxon>Teratosphaeriaceae</taxon>
        <taxon>Neohortaea</taxon>
    </lineage>
</organism>
<evidence type="ECO:0000259" key="5">
    <source>
        <dbReference type="Pfam" id="PF03914"/>
    </source>
</evidence>
<dbReference type="GO" id="GO:0042254">
    <property type="term" value="P:ribosome biogenesis"/>
    <property type="evidence" value="ECO:0007669"/>
    <property type="project" value="InterPro"/>
</dbReference>
<evidence type="ECO:0000256" key="2">
    <source>
        <dbReference type="ARBA" id="ARBA00007797"/>
    </source>
</evidence>
<keyword evidence="7" id="KW-1185">Reference proteome</keyword>
<dbReference type="GO" id="GO:0032040">
    <property type="term" value="C:small-subunit processome"/>
    <property type="evidence" value="ECO:0007669"/>
    <property type="project" value="TreeGrafter"/>
</dbReference>
<keyword evidence="4" id="KW-0472">Membrane</keyword>
<dbReference type="PANTHER" id="PTHR12455:SF0">
    <property type="entry name" value="NUCLEOLAR COMPLEX PROTEIN 4 HOMOLOG"/>
    <property type="match status" value="1"/>
</dbReference>
<accession>A0A6A6PMF3</accession>
<name>A0A6A6PMF3_9PEZI</name>
<dbReference type="GeneID" id="54475302"/>
<dbReference type="SUPFAM" id="SSF48371">
    <property type="entry name" value="ARM repeat"/>
    <property type="match status" value="1"/>
</dbReference>
<dbReference type="AlphaFoldDB" id="A0A6A6PMF3"/>
<reference evidence="6" key="1">
    <citation type="journal article" date="2020" name="Stud. Mycol.">
        <title>101 Dothideomycetes genomes: a test case for predicting lifestyles and emergence of pathogens.</title>
        <authorList>
            <person name="Haridas S."/>
            <person name="Albert R."/>
            <person name="Binder M."/>
            <person name="Bloem J."/>
            <person name="Labutti K."/>
            <person name="Salamov A."/>
            <person name="Andreopoulos B."/>
            <person name="Baker S."/>
            <person name="Barry K."/>
            <person name="Bills G."/>
            <person name="Bluhm B."/>
            <person name="Cannon C."/>
            <person name="Castanera R."/>
            <person name="Culley D."/>
            <person name="Daum C."/>
            <person name="Ezra D."/>
            <person name="Gonzalez J."/>
            <person name="Henrissat B."/>
            <person name="Kuo A."/>
            <person name="Liang C."/>
            <person name="Lipzen A."/>
            <person name="Lutzoni F."/>
            <person name="Magnuson J."/>
            <person name="Mondo S."/>
            <person name="Nolan M."/>
            <person name="Ohm R."/>
            <person name="Pangilinan J."/>
            <person name="Park H.-J."/>
            <person name="Ramirez L."/>
            <person name="Alfaro M."/>
            <person name="Sun H."/>
            <person name="Tritt A."/>
            <person name="Yoshinaga Y."/>
            <person name="Zwiers L.-H."/>
            <person name="Turgeon B."/>
            <person name="Goodwin S."/>
            <person name="Spatafora J."/>
            <person name="Crous P."/>
            <person name="Grigoriev I."/>
        </authorList>
    </citation>
    <scope>NUCLEOTIDE SEQUENCE</scope>
    <source>
        <strain evidence="6">CBS 113389</strain>
    </source>
</reference>
<dbReference type="OrthoDB" id="10263185at2759"/>
<comment type="subcellular location">
    <subcellularLocation>
        <location evidence="1">Nucleus membrane</location>
        <topology evidence="1">Multi-pass membrane protein</topology>
    </subcellularLocation>
</comment>
<dbReference type="InterPro" id="IPR016024">
    <property type="entry name" value="ARM-type_fold"/>
</dbReference>
<dbReference type="GO" id="GO:0030692">
    <property type="term" value="C:Noc4p-Nop14p complex"/>
    <property type="evidence" value="ECO:0007669"/>
    <property type="project" value="TreeGrafter"/>
</dbReference>
<dbReference type="EMBL" id="MU001639">
    <property type="protein sequence ID" value="KAF2480437.1"/>
    <property type="molecule type" value="Genomic_DNA"/>
</dbReference>
<proteinExistence type="inferred from homology"/>
<dbReference type="PANTHER" id="PTHR12455">
    <property type="entry name" value="NUCLEOLAR COMPLEX PROTEIN 4"/>
    <property type="match status" value="1"/>
</dbReference>
<evidence type="ECO:0000313" key="6">
    <source>
        <dbReference type="EMBL" id="KAF2480437.1"/>
    </source>
</evidence>
<protein>
    <submittedName>
        <fullName evidence="6">CBF/Mak21 family-domain-containing protein</fullName>
    </submittedName>
</protein>
<dbReference type="InterPro" id="IPR005612">
    <property type="entry name" value="CCAAT-binding_factor"/>
</dbReference>
<evidence type="ECO:0000256" key="3">
    <source>
        <dbReference type="ARBA" id="ARBA00022692"/>
    </source>
</evidence>
<dbReference type="InterPro" id="IPR027193">
    <property type="entry name" value="Noc4"/>
</dbReference>
<keyword evidence="4" id="KW-1133">Transmembrane helix</keyword>
<evidence type="ECO:0000256" key="1">
    <source>
        <dbReference type="ARBA" id="ARBA00004232"/>
    </source>
</evidence>
<dbReference type="GO" id="GO:0031965">
    <property type="term" value="C:nuclear membrane"/>
    <property type="evidence" value="ECO:0007669"/>
    <property type="project" value="UniProtKB-SubCell"/>
</dbReference>
<feature type="domain" description="CCAAT-binding factor" evidence="5">
    <location>
        <begin position="321"/>
        <end position="482"/>
    </location>
</feature>
<dbReference type="RefSeq" id="XP_033587007.1">
    <property type="nucleotide sequence ID" value="XM_033734300.1"/>
</dbReference>
<dbReference type="Proteomes" id="UP000799767">
    <property type="component" value="Unassembled WGS sequence"/>
</dbReference>
<keyword evidence="3" id="KW-0812">Transmembrane</keyword>
<evidence type="ECO:0000256" key="4">
    <source>
        <dbReference type="ARBA" id="ARBA00022989"/>
    </source>
</evidence>